<feature type="transmembrane region" description="Helical" evidence="8">
    <location>
        <begin position="227"/>
        <end position="248"/>
    </location>
</feature>
<dbReference type="EMBL" id="KU144996">
    <property type="protein sequence ID" value="AMK59599.1"/>
    <property type="molecule type" value="Genomic_DNA"/>
</dbReference>
<evidence type="ECO:0000256" key="3">
    <source>
        <dbReference type="ARBA" id="ARBA00022475"/>
    </source>
</evidence>
<organism evidence="9">
    <name type="scientific">uncultured bacterium UPO76</name>
    <dbReference type="NCBI Taxonomy" id="1776993"/>
    <lineage>
        <taxon>Bacteria</taxon>
        <taxon>environmental samples</taxon>
    </lineage>
</organism>
<evidence type="ECO:0000256" key="2">
    <source>
        <dbReference type="ARBA" id="ARBA00006939"/>
    </source>
</evidence>
<keyword evidence="3" id="KW-1003">Cell membrane</keyword>
<dbReference type="PANTHER" id="PTHR11040">
    <property type="entry name" value="ZINC/IRON TRANSPORTER"/>
    <property type="match status" value="1"/>
</dbReference>
<evidence type="ECO:0000256" key="7">
    <source>
        <dbReference type="ARBA" id="ARBA00023136"/>
    </source>
</evidence>
<keyword evidence="7 8" id="KW-0472">Membrane</keyword>
<dbReference type="GO" id="GO:0005886">
    <property type="term" value="C:plasma membrane"/>
    <property type="evidence" value="ECO:0007669"/>
    <property type="project" value="UniProtKB-SubCell"/>
</dbReference>
<comment type="similarity">
    <text evidence="2">Belongs to the ZIP transporter (TC 2.A.5) family.</text>
</comment>
<dbReference type="PANTHER" id="PTHR11040:SF211">
    <property type="entry name" value="ZINC TRANSPORTER ZIP11"/>
    <property type="match status" value="1"/>
</dbReference>
<dbReference type="InterPro" id="IPR003689">
    <property type="entry name" value="ZIP"/>
</dbReference>
<keyword evidence="4 8" id="KW-0812">Transmembrane</keyword>
<feature type="transmembrane region" description="Helical" evidence="8">
    <location>
        <begin position="68"/>
        <end position="89"/>
    </location>
</feature>
<dbReference type="AlphaFoldDB" id="A0A140DZY7"/>
<keyword evidence="5" id="KW-0862">Zinc</keyword>
<keyword evidence="6 8" id="KW-1133">Transmembrane helix</keyword>
<accession>A0A140DZY7</accession>
<protein>
    <submittedName>
        <fullName evidence="9">Putative Zinc transporter zupT</fullName>
    </submittedName>
</protein>
<feature type="transmembrane region" description="Helical" evidence="8">
    <location>
        <begin position="6"/>
        <end position="32"/>
    </location>
</feature>
<comment type="subcellular location">
    <subcellularLocation>
        <location evidence="1">Cell membrane</location>
        <topology evidence="1">Multi-pass membrane protein</topology>
    </subcellularLocation>
</comment>
<feature type="transmembrane region" description="Helical" evidence="8">
    <location>
        <begin position="197"/>
        <end position="215"/>
    </location>
</feature>
<evidence type="ECO:0000256" key="8">
    <source>
        <dbReference type="SAM" id="Phobius"/>
    </source>
</evidence>
<evidence type="ECO:0000256" key="1">
    <source>
        <dbReference type="ARBA" id="ARBA00004651"/>
    </source>
</evidence>
<feature type="transmembrane region" description="Helical" evidence="8">
    <location>
        <begin position="125"/>
        <end position="147"/>
    </location>
</feature>
<sequence length="250" mass="25905">MDPSAATWIAVILLVLLSGITTLIGVGLALWLGNSAKGISTGMGFSAGIMILIATVELIPESASEAGLLRSLVTVAFGAAAVASLHVIIPHTHLIEEKGKLDSHLLQGAYLVAFGLILHDFPEGFAMANSYVASPSLGVLVALAIALHNIPEEFAMAAPAVALQRKRFLFTAALVSALAEPAGALLGLVAVRLDPGLNPHFMAFAAGAMVFVSLHELFPMARRYGRVHLFAVGAGLSVVAYALLALAVPR</sequence>
<dbReference type="Pfam" id="PF02535">
    <property type="entry name" value="Zip"/>
    <property type="match status" value="1"/>
</dbReference>
<evidence type="ECO:0000256" key="6">
    <source>
        <dbReference type="ARBA" id="ARBA00022989"/>
    </source>
</evidence>
<dbReference type="GO" id="GO:0005385">
    <property type="term" value="F:zinc ion transmembrane transporter activity"/>
    <property type="evidence" value="ECO:0007669"/>
    <property type="project" value="TreeGrafter"/>
</dbReference>
<reference evidence="9" key="1">
    <citation type="journal article" date="2016" name="Appl. Environ. Microbiol.">
        <title>Functional Metagenomics of a Biostimulated Petroleum-Contaminated Soil Reveals an Extraordinary Diversity of Extradiol Dioxygenases.</title>
        <authorList>
            <person name="Terron-Gonzalez L."/>
            <person name="Martin-Cabello G."/>
            <person name="Ferrer M."/>
            <person name="Santero E."/>
        </authorList>
    </citation>
    <scope>NUCLEOTIDE SEQUENCE</scope>
</reference>
<proteinExistence type="inferred from homology"/>
<feature type="transmembrane region" description="Helical" evidence="8">
    <location>
        <begin position="39"/>
        <end position="56"/>
    </location>
</feature>
<evidence type="ECO:0000313" key="9">
    <source>
        <dbReference type="EMBL" id="AMK59599.1"/>
    </source>
</evidence>
<feature type="transmembrane region" description="Helical" evidence="8">
    <location>
        <begin position="168"/>
        <end position="191"/>
    </location>
</feature>
<name>A0A140DZY7_9BACT</name>
<evidence type="ECO:0000256" key="5">
    <source>
        <dbReference type="ARBA" id="ARBA00022833"/>
    </source>
</evidence>
<evidence type="ECO:0000256" key="4">
    <source>
        <dbReference type="ARBA" id="ARBA00022692"/>
    </source>
</evidence>